<dbReference type="Proteomes" id="UP001225072">
    <property type="component" value="Unassembled WGS sequence"/>
</dbReference>
<keyword evidence="1" id="KW-0328">Glycosyltransferase</keyword>
<comment type="caution">
    <text evidence="4">The sequence shown here is derived from an EMBL/GenBank/DDBJ whole genome shotgun (WGS) entry which is preliminary data.</text>
</comment>
<sequence>MAINKTTDNKNNFLVSVIIPIFNTDQFLSETIESVLNQSLTDFELILINDGSTDNSGNICQEFMRNDNRIKYYYQSNAGVSAARNLGLTCATGQYIFFLDSDDTIDREFLETAYVVSMYQDNDITILGSYFCNRNVPIPALPTCAQFLKRDFLESYKDIQFPKDIQPCEDGLFSHQLLALTSRIGENPKAIYHYRKHENQNHIKINQHCDRILIQIYQWRAILEDFYVKYDLYPEKNLHLALFIQHEPFELRYLGMPFDEEQRYLLHNLIKCWAFLLIQNLTKQEIKMLSKPFLYFISTDTPTDFERFFKKYRYWRRVKKNILLFLIRFIVVKRIRRNLRQKITADFRKDEDMMHAG</sequence>
<keyword evidence="2" id="KW-0808">Transferase</keyword>
<dbReference type="PANTHER" id="PTHR22916">
    <property type="entry name" value="GLYCOSYLTRANSFERASE"/>
    <property type="match status" value="1"/>
</dbReference>
<dbReference type="CDD" id="cd00761">
    <property type="entry name" value="Glyco_tranf_GTA_type"/>
    <property type="match status" value="1"/>
</dbReference>
<gene>
    <name evidence="4" type="ORF">QE404_000382</name>
</gene>
<evidence type="ECO:0000313" key="4">
    <source>
        <dbReference type="EMBL" id="MDQ1095235.1"/>
    </source>
</evidence>
<evidence type="ECO:0000256" key="1">
    <source>
        <dbReference type="ARBA" id="ARBA00022676"/>
    </source>
</evidence>
<proteinExistence type="predicted"/>
<dbReference type="InterPro" id="IPR001173">
    <property type="entry name" value="Glyco_trans_2-like"/>
</dbReference>
<feature type="domain" description="Glycosyltransferase 2-like" evidence="3">
    <location>
        <begin position="16"/>
        <end position="140"/>
    </location>
</feature>
<reference evidence="4 5" key="1">
    <citation type="submission" date="2023-07" db="EMBL/GenBank/DDBJ databases">
        <title>Functional and genomic diversity of the sorghum phyllosphere microbiome.</title>
        <authorList>
            <person name="Shade A."/>
        </authorList>
    </citation>
    <scope>NUCLEOTIDE SEQUENCE [LARGE SCALE GENOMIC DNA]</scope>
    <source>
        <strain evidence="4 5">SORGH_AS_1064</strain>
    </source>
</reference>
<name>A0ABU0TDU6_9FLAO</name>
<dbReference type="RefSeq" id="WP_307445820.1">
    <property type="nucleotide sequence ID" value="NZ_JAUTAL010000001.1"/>
</dbReference>
<evidence type="ECO:0000256" key="2">
    <source>
        <dbReference type="ARBA" id="ARBA00022679"/>
    </source>
</evidence>
<evidence type="ECO:0000313" key="5">
    <source>
        <dbReference type="Proteomes" id="UP001225072"/>
    </source>
</evidence>
<dbReference type="Pfam" id="PF00535">
    <property type="entry name" value="Glycos_transf_2"/>
    <property type="match status" value="1"/>
</dbReference>
<protein>
    <submittedName>
        <fullName evidence="4">Glycosyltransferase involved in cell wall biosynthesis</fullName>
    </submittedName>
</protein>
<accession>A0ABU0TDU6</accession>
<keyword evidence="5" id="KW-1185">Reference proteome</keyword>
<dbReference type="PANTHER" id="PTHR22916:SF51">
    <property type="entry name" value="GLYCOSYLTRANSFERASE EPSH-RELATED"/>
    <property type="match status" value="1"/>
</dbReference>
<dbReference type="EMBL" id="JAUTAL010000001">
    <property type="protein sequence ID" value="MDQ1095235.1"/>
    <property type="molecule type" value="Genomic_DNA"/>
</dbReference>
<dbReference type="Gene3D" id="3.90.550.10">
    <property type="entry name" value="Spore Coat Polysaccharide Biosynthesis Protein SpsA, Chain A"/>
    <property type="match status" value="1"/>
</dbReference>
<evidence type="ECO:0000259" key="3">
    <source>
        <dbReference type="Pfam" id="PF00535"/>
    </source>
</evidence>
<dbReference type="SUPFAM" id="SSF53448">
    <property type="entry name" value="Nucleotide-diphospho-sugar transferases"/>
    <property type="match status" value="1"/>
</dbReference>
<organism evidence="4 5">
    <name type="scientific">Chryseobacterium camelliae</name>
    <dbReference type="NCBI Taxonomy" id="1265445"/>
    <lineage>
        <taxon>Bacteria</taxon>
        <taxon>Pseudomonadati</taxon>
        <taxon>Bacteroidota</taxon>
        <taxon>Flavobacteriia</taxon>
        <taxon>Flavobacteriales</taxon>
        <taxon>Weeksellaceae</taxon>
        <taxon>Chryseobacterium group</taxon>
        <taxon>Chryseobacterium</taxon>
    </lineage>
</organism>
<dbReference type="InterPro" id="IPR029044">
    <property type="entry name" value="Nucleotide-diphossugar_trans"/>
</dbReference>